<evidence type="ECO:0000313" key="3">
    <source>
        <dbReference type="Proteomes" id="UP001178507"/>
    </source>
</evidence>
<evidence type="ECO:0000313" key="2">
    <source>
        <dbReference type="EMBL" id="CAJ1389146.1"/>
    </source>
</evidence>
<name>A0AA36N3D6_9DINO</name>
<keyword evidence="3" id="KW-1185">Reference proteome</keyword>
<dbReference type="InterPro" id="IPR011333">
    <property type="entry name" value="SKP1/BTB/POZ_sf"/>
</dbReference>
<organism evidence="2 3">
    <name type="scientific">Effrenium voratum</name>
    <dbReference type="NCBI Taxonomy" id="2562239"/>
    <lineage>
        <taxon>Eukaryota</taxon>
        <taxon>Sar</taxon>
        <taxon>Alveolata</taxon>
        <taxon>Dinophyceae</taxon>
        <taxon>Suessiales</taxon>
        <taxon>Symbiodiniaceae</taxon>
        <taxon>Effrenium</taxon>
    </lineage>
</organism>
<dbReference type="PANTHER" id="PTHR47369">
    <property type="entry name" value="BTB/POZ DOMAIN-CONTAINING PROTEIN"/>
    <property type="match status" value="1"/>
</dbReference>
<evidence type="ECO:0000259" key="1">
    <source>
        <dbReference type="PROSITE" id="PS50097"/>
    </source>
</evidence>
<dbReference type="Pfam" id="PF00651">
    <property type="entry name" value="BTB"/>
    <property type="match status" value="1"/>
</dbReference>
<feature type="domain" description="BTB" evidence="1">
    <location>
        <begin position="25"/>
        <end position="94"/>
    </location>
</feature>
<protein>
    <recommendedName>
        <fullName evidence="1">BTB domain-containing protein</fullName>
    </recommendedName>
</protein>
<accession>A0AA36N3D6</accession>
<dbReference type="InterPro" id="IPR000210">
    <property type="entry name" value="BTB/POZ_dom"/>
</dbReference>
<dbReference type="CDD" id="cd18186">
    <property type="entry name" value="BTB_POZ_ZBTB_KLHL-like"/>
    <property type="match status" value="1"/>
</dbReference>
<dbReference type="Proteomes" id="UP001178507">
    <property type="component" value="Unassembled WGS sequence"/>
</dbReference>
<dbReference type="SUPFAM" id="SSF54695">
    <property type="entry name" value="POZ domain"/>
    <property type="match status" value="1"/>
</dbReference>
<dbReference type="PROSITE" id="PS50097">
    <property type="entry name" value="BTB"/>
    <property type="match status" value="1"/>
</dbReference>
<dbReference type="PANTHER" id="PTHR47369:SF1">
    <property type="entry name" value="BTB_POZ DOMAIN-CONTAINING PROTEIN"/>
    <property type="match status" value="1"/>
</dbReference>
<reference evidence="2" key="1">
    <citation type="submission" date="2023-08" db="EMBL/GenBank/DDBJ databases">
        <authorList>
            <person name="Chen Y."/>
            <person name="Shah S."/>
            <person name="Dougan E. K."/>
            <person name="Thang M."/>
            <person name="Chan C."/>
        </authorList>
    </citation>
    <scope>NUCLEOTIDE SEQUENCE</scope>
</reference>
<sequence length="426" mass="47885">MAKNEIEGSSLERHNQWLLDTGSFSDVVLWMEGKRWQLHKNVLARSAFFRRMLTGNWSESRHQDIKLTCQQGLTEDGFGAALGYLYTSRFPEAESLEAAANVLVALKFLTLDKAVEDDFQASIDTSLPCTDWPTLTFAAALYRETMPALWKVVLLRLAQDPAWLVENRKDIHQDVLAALVGHPALQVYRDISRYWLAVNVLCETNPCKKEVAGEMDKATCGVKVSERNPKRRRVERAGLADEGARNKLFATLPQWDLTSLQVCSIRQQGLVPDRLLLDWWEAQADSPHFVRRGFEVRIAESDVTTSIPRSWAHLYSSCLDTDIELDLTSSIRCPFNQQIPGKMVYFGVCTKLAGRLKLYCHLVLPPKRRDRSRMLSPEAGLQIHTGQGSKAVFQQLGDSGSCSLGGFDVQPNTEIFACVMTPPGLL</sequence>
<dbReference type="Gene3D" id="3.30.710.10">
    <property type="entry name" value="Potassium Channel Kv1.1, Chain A"/>
    <property type="match status" value="1"/>
</dbReference>
<gene>
    <name evidence="2" type="ORF">EVOR1521_LOCUS14826</name>
</gene>
<dbReference type="SMART" id="SM00225">
    <property type="entry name" value="BTB"/>
    <property type="match status" value="1"/>
</dbReference>
<dbReference type="AlphaFoldDB" id="A0AA36N3D6"/>
<dbReference type="EMBL" id="CAUJNA010001813">
    <property type="protein sequence ID" value="CAJ1389146.1"/>
    <property type="molecule type" value="Genomic_DNA"/>
</dbReference>
<comment type="caution">
    <text evidence="2">The sequence shown here is derived from an EMBL/GenBank/DDBJ whole genome shotgun (WGS) entry which is preliminary data.</text>
</comment>
<proteinExistence type="predicted"/>